<keyword evidence="4" id="KW-1185">Reference proteome</keyword>
<dbReference type="InterPro" id="IPR006119">
    <property type="entry name" value="Resolv_N"/>
</dbReference>
<dbReference type="GO" id="GO:0003677">
    <property type="term" value="F:DNA binding"/>
    <property type="evidence" value="ECO:0007669"/>
    <property type="project" value="InterPro"/>
</dbReference>
<evidence type="ECO:0000313" key="4">
    <source>
        <dbReference type="Proteomes" id="UP000250790"/>
    </source>
</evidence>
<dbReference type="PROSITE" id="PS51736">
    <property type="entry name" value="RECOMBINASES_3"/>
    <property type="match status" value="1"/>
</dbReference>
<dbReference type="Pfam" id="PF07508">
    <property type="entry name" value="Recombinase"/>
    <property type="match status" value="1"/>
</dbReference>
<accession>A0A315EEP6</accession>
<feature type="domain" description="Recombinase" evidence="2">
    <location>
        <begin position="171"/>
        <end position="275"/>
    </location>
</feature>
<proteinExistence type="predicted"/>
<evidence type="ECO:0000313" key="3">
    <source>
        <dbReference type="EMBL" id="PUE55781.1"/>
    </source>
</evidence>
<feature type="domain" description="Resolvase/invertase-type recombinase catalytic" evidence="1">
    <location>
        <begin position="11"/>
        <end position="163"/>
    </location>
</feature>
<dbReference type="SUPFAM" id="SSF53041">
    <property type="entry name" value="Resolvase-like"/>
    <property type="match status" value="1"/>
</dbReference>
<dbReference type="Proteomes" id="UP000250790">
    <property type="component" value="Unassembled WGS sequence"/>
</dbReference>
<dbReference type="Pfam" id="PF00239">
    <property type="entry name" value="Resolvase"/>
    <property type="match status" value="1"/>
</dbReference>
<sequence length="453" mass="51445">MSETQQVTPKRCAVYCRVSSDERLDQTFNSIDAQREAGAAFIASQRAEGWEQVEDNYEDPGFTGGNMDRPGLKRLLQDIQDGKIDIVVVYKIDRLSRSLADFAKMIQLFDRYKASFSSVTQQINSATSMGRLMLNVLLSFAQFEREVTGERIRDKFAASKRKGMWMGGQVPMGYCVDNRKLVVVPEEAEVVRQIFDSFVATRSTTLMVKQLVEQGVTSKNGKPLSKQALYTILHNRLYMGDIGHKGDFYPGQHKALIDQSQWDRVQEIMAQNSRERARDTFGQKCRHGFLLRGMMFTADGDLYLPMATRKTSGKLYRYYVVNKNQKMGAGTVEFANLPAAGIEKSVMEKVLEVLRSGQMVHKCWEQVCSLNPKLTEPEAMVLFFRNTAGIWDQLATQAKQDIVRTLIKRITVAPEGLHVDWRFEAWGALIGLPPKNLAGYEQLEYDLRELEIA</sequence>
<comment type="caution">
    <text evidence="3">The sequence shown here is derived from an EMBL/GenBank/DDBJ whole genome shotgun (WGS) entry which is preliminary data.</text>
</comment>
<dbReference type="PROSITE" id="PS51737">
    <property type="entry name" value="RECOMBINASE_DNA_BIND"/>
    <property type="match status" value="1"/>
</dbReference>
<dbReference type="InterPro" id="IPR036162">
    <property type="entry name" value="Resolvase-like_N_sf"/>
</dbReference>
<evidence type="ECO:0000259" key="2">
    <source>
        <dbReference type="PROSITE" id="PS51737"/>
    </source>
</evidence>
<dbReference type="SMART" id="SM00857">
    <property type="entry name" value="Resolvase"/>
    <property type="match status" value="1"/>
</dbReference>
<dbReference type="CDD" id="cd03768">
    <property type="entry name" value="SR_ResInv"/>
    <property type="match status" value="1"/>
</dbReference>
<dbReference type="AlphaFoldDB" id="A0A315EEP6"/>
<dbReference type="Gene3D" id="3.90.1750.20">
    <property type="entry name" value="Putative Large Serine Recombinase, Chain B, Domain 2"/>
    <property type="match status" value="1"/>
</dbReference>
<dbReference type="PANTHER" id="PTHR30461">
    <property type="entry name" value="DNA-INVERTASE FROM LAMBDOID PROPHAGE"/>
    <property type="match status" value="1"/>
</dbReference>
<dbReference type="InterPro" id="IPR011109">
    <property type="entry name" value="DNA_bind_recombinase_dom"/>
</dbReference>
<gene>
    <name evidence="3" type="ORF">B9Z37_04380</name>
</gene>
<dbReference type="GO" id="GO:0000150">
    <property type="term" value="F:DNA strand exchange activity"/>
    <property type="evidence" value="ECO:0007669"/>
    <property type="project" value="InterPro"/>
</dbReference>
<dbReference type="EMBL" id="NESN01000001">
    <property type="protein sequence ID" value="PUE55781.1"/>
    <property type="molecule type" value="Genomic_DNA"/>
</dbReference>
<protein>
    <submittedName>
        <fullName evidence="3">Recombinase</fullName>
    </submittedName>
</protein>
<dbReference type="PANTHER" id="PTHR30461:SF23">
    <property type="entry name" value="DNA RECOMBINASE-RELATED"/>
    <property type="match status" value="1"/>
</dbReference>
<dbReference type="InterPro" id="IPR038109">
    <property type="entry name" value="DNA_bind_recomb_sf"/>
</dbReference>
<evidence type="ECO:0000259" key="1">
    <source>
        <dbReference type="PROSITE" id="PS51736"/>
    </source>
</evidence>
<dbReference type="InterPro" id="IPR050639">
    <property type="entry name" value="SSR_resolvase"/>
</dbReference>
<reference evidence="3 4" key="1">
    <citation type="submission" date="2017-04" db="EMBL/GenBank/DDBJ databases">
        <title>Unexpected and diverse lifestyles within the genus Limnohabitans.</title>
        <authorList>
            <person name="Kasalicky V."/>
            <person name="Mehrshad M."/>
            <person name="Andrei S.-A."/>
            <person name="Salcher M."/>
            <person name="Kratochvilova H."/>
            <person name="Simek K."/>
            <person name="Ghai R."/>
        </authorList>
    </citation>
    <scope>NUCLEOTIDE SEQUENCE [LARGE SCALE GENOMIC DNA]</scope>
    <source>
        <strain evidence="3 4">II-B4</strain>
    </source>
</reference>
<dbReference type="RefSeq" id="WP_108311771.1">
    <property type="nucleotide sequence ID" value="NZ_NESN01000001.1"/>
</dbReference>
<dbReference type="Gene3D" id="3.40.50.1390">
    <property type="entry name" value="Resolvase, N-terminal catalytic domain"/>
    <property type="match status" value="1"/>
</dbReference>
<dbReference type="OrthoDB" id="8585334at2"/>
<organism evidence="3 4">
    <name type="scientific">Limnohabitans parvus II-B4</name>
    <dbReference type="NCBI Taxonomy" id="1293052"/>
    <lineage>
        <taxon>Bacteria</taxon>
        <taxon>Pseudomonadati</taxon>
        <taxon>Pseudomonadota</taxon>
        <taxon>Betaproteobacteria</taxon>
        <taxon>Burkholderiales</taxon>
        <taxon>Comamonadaceae</taxon>
        <taxon>Limnohabitans</taxon>
    </lineage>
</organism>
<name>A0A315EEP6_9BURK</name>